<dbReference type="InterPro" id="IPR018108">
    <property type="entry name" value="MCP_transmembrane"/>
</dbReference>
<protein>
    <submittedName>
        <fullName evidence="11">Mitochondrial carrier</fullName>
    </submittedName>
</protein>
<dbReference type="RefSeq" id="XP_041288431.1">
    <property type="nucleotide sequence ID" value="XM_041438567.1"/>
</dbReference>
<evidence type="ECO:0000256" key="1">
    <source>
        <dbReference type="ARBA" id="ARBA00004225"/>
    </source>
</evidence>
<gene>
    <name evidence="11" type="ORF">F5147DRAFT_715829</name>
</gene>
<evidence type="ECO:0000256" key="7">
    <source>
        <dbReference type="ARBA" id="ARBA00023128"/>
    </source>
</evidence>
<dbReference type="GeneID" id="64700826"/>
<accession>A0A9P7JPZ2</accession>
<evidence type="ECO:0000256" key="9">
    <source>
        <dbReference type="PROSITE-ProRule" id="PRU00282"/>
    </source>
</evidence>
<dbReference type="PANTHER" id="PTHR45624">
    <property type="entry name" value="MITOCHONDRIAL BASIC AMINO ACIDS TRANSPORTER-RELATED"/>
    <property type="match status" value="1"/>
</dbReference>
<dbReference type="GO" id="GO:0000064">
    <property type="term" value="F:L-ornithine transmembrane transporter activity"/>
    <property type="evidence" value="ECO:0007669"/>
    <property type="project" value="TreeGrafter"/>
</dbReference>
<keyword evidence="3 10" id="KW-0813">Transport</keyword>
<comment type="subcellular location">
    <subcellularLocation>
        <location evidence="1">Mitochondrion membrane</location>
        <topology evidence="1">Multi-pass membrane protein</topology>
    </subcellularLocation>
</comment>
<dbReference type="Proteomes" id="UP000823399">
    <property type="component" value="Unassembled WGS sequence"/>
</dbReference>
<reference evidence="11" key="1">
    <citation type="journal article" date="2020" name="New Phytol.">
        <title>Comparative genomics reveals dynamic genome evolution in host specialist ectomycorrhizal fungi.</title>
        <authorList>
            <person name="Lofgren L.A."/>
            <person name="Nguyen N.H."/>
            <person name="Vilgalys R."/>
            <person name="Ruytinx J."/>
            <person name="Liao H.L."/>
            <person name="Branco S."/>
            <person name="Kuo A."/>
            <person name="LaButti K."/>
            <person name="Lipzen A."/>
            <person name="Andreopoulos W."/>
            <person name="Pangilinan J."/>
            <person name="Riley R."/>
            <person name="Hundley H."/>
            <person name="Na H."/>
            <person name="Barry K."/>
            <person name="Grigoriev I.V."/>
            <person name="Stajich J.E."/>
            <person name="Kennedy P.G."/>
        </authorList>
    </citation>
    <scope>NUCLEOTIDE SEQUENCE</scope>
    <source>
        <strain evidence="11">FC423</strain>
    </source>
</reference>
<feature type="repeat" description="Solcar" evidence="9">
    <location>
        <begin position="247"/>
        <end position="339"/>
    </location>
</feature>
<sequence length="341" mass="36276">MEAASNPLSWDSIPSMPPSATRAVKDITFGSIAGMVSKVFEHPFDLTKVRLQSQVLDTTARFNGPIDCLVKTWKNEGVRGLYRGLPAPIVAAMLENASLFLSYSELQDVIRRINSQPLSHDLSLPQLALAGAGAGAITSFLLTPVELVKCKMQVQMIAPKPLSVSIPESTAAAALDSSAAPISRTLPGPIAVLMSVIRAEGLRGLWLGQTGTLIRECGGGAAWFATKEFVGTKLIKQRGSELTRKDILPWESALSGACAGGIFNFSMFPADSIKSTMQTEEDLRPRGSNAPKPTFLGTAKAMYRAQGVKGLYAGCGITVARSIPSSAIIFLIYDGLSSRFG</sequence>
<keyword evidence="8 9" id="KW-0472">Membrane</keyword>
<feature type="repeat" description="Solcar" evidence="9">
    <location>
        <begin position="122"/>
        <end position="233"/>
    </location>
</feature>
<name>A0A9P7JPZ2_9AGAM</name>
<keyword evidence="12" id="KW-1185">Reference proteome</keyword>
<dbReference type="Pfam" id="PF00153">
    <property type="entry name" value="Mito_carr"/>
    <property type="match status" value="3"/>
</dbReference>
<dbReference type="EMBL" id="JABBWM010000067">
    <property type="protein sequence ID" value="KAG2097035.1"/>
    <property type="molecule type" value="Genomic_DNA"/>
</dbReference>
<proteinExistence type="inferred from homology"/>
<evidence type="ECO:0000256" key="5">
    <source>
        <dbReference type="ARBA" id="ARBA00022737"/>
    </source>
</evidence>
<dbReference type="PANTHER" id="PTHR45624:SF31">
    <property type="entry name" value="MITOCHONDRIAL ORNITHINE TRANSPORTER 1"/>
    <property type="match status" value="1"/>
</dbReference>
<keyword evidence="5" id="KW-0677">Repeat</keyword>
<evidence type="ECO:0000256" key="4">
    <source>
        <dbReference type="ARBA" id="ARBA00022692"/>
    </source>
</evidence>
<evidence type="ECO:0000256" key="2">
    <source>
        <dbReference type="ARBA" id="ARBA00006375"/>
    </source>
</evidence>
<dbReference type="GO" id="GO:1990575">
    <property type="term" value="P:mitochondrial L-ornithine transmembrane transport"/>
    <property type="evidence" value="ECO:0007669"/>
    <property type="project" value="TreeGrafter"/>
</dbReference>
<feature type="repeat" description="Solcar" evidence="9">
    <location>
        <begin position="21"/>
        <end position="109"/>
    </location>
</feature>
<evidence type="ECO:0000256" key="3">
    <source>
        <dbReference type="ARBA" id="ARBA00022448"/>
    </source>
</evidence>
<keyword evidence="6" id="KW-1133">Transmembrane helix</keyword>
<dbReference type="OrthoDB" id="2139348at2759"/>
<dbReference type="PROSITE" id="PS50920">
    <property type="entry name" value="SOLCAR"/>
    <property type="match status" value="3"/>
</dbReference>
<dbReference type="GO" id="GO:0031966">
    <property type="term" value="C:mitochondrial membrane"/>
    <property type="evidence" value="ECO:0007669"/>
    <property type="project" value="UniProtKB-SubCell"/>
</dbReference>
<dbReference type="InterPro" id="IPR023395">
    <property type="entry name" value="MCP_dom_sf"/>
</dbReference>
<keyword evidence="4 9" id="KW-0812">Transmembrane</keyword>
<dbReference type="InterPro" id="IPR050567">
    <property type="entry name" value="Mitochondrial_Carrier"/>
</dbReference>
<evidence type="ECO:0000313" key="12">
    <source>
        <dbReference type="Proteomes" id="UP000823399"/>
    </source>
</evidence>
<dbReference type="Gene3D" id="1.50.40.10">
    <property type="entry name" value="Mitochondrial carrier domain"/>
    <property type="match status" value="1"/>
</dbReference>
<comment type="caution">
    <text evidence="11">The sequence shown here is derived from an EMBL/GenBank/DDBJ whole genome shotgun (WGS) entry which is preliminary data.</text>
</comment>
<evidence type="ECO:0000313" key="11">
    <source>
        <dbReference type="EMBL" id="KAG2097035.1"/>
    </source>
</evidence>
<organism evidence="11 12">
    <name type="scientific">Suillus discolor</name>
    <dbReference type="NCBI Taxonomy" id="1912936"/>
    <lineage>
        <taxon>Eukaryota</taxon>
        <taxon>Fungi</taxon>
        <taxon>Dikarya</taxon>
        <taxon>Basidiomycota</taxon>
        <taxon>Agaricomycotina</taxon>
        <taxon>Agaricomycetes</taxon>
        <taxon>Agaricomycetidae</taxon>
        <taxon>Boletales</taxon>
        <taxon>Suillineae</taxon>
        <taxon>Suillaceae</taxon>
        <taxon>Suillus</taxon>
    </lineage>
</organism>
<comment type="similarity">
    <text evidence="2 10">Belongs to the mitochondrial carrier (TC 2.A.29) family.</text>
</comment>
<evidence type="ECO:0000256" key="8">
    <source>
        <dbReference type="ARBA" id="ARBA00023136"/>
    </source>
</evidence>
<dbReference type="SUPFAM" id="SSF103506">
    <property type="entry name" value="Mitochondrial carrier"/>
    <property type="match status" value="1"/>
</dbReference>
<evidence type="ECO:0000256" key="10">
    <source>
        <dbReference type="RuleBase" id="RU000488"/>
    </source>
</evidence>
<evidence type="ECO:0000256" key="6">
    <source>
        <dbReference type="ARBA" id="ARBA00022989"/>
    </source>
</evidence>
<dbReference type="AlphaFoldDB" id="A0A9P7JPZ2"/>
<keyword evidence="7" id="KW-0496">Mitochondrion</keyword>